<keyword evidence="2" id="KW-1185">Reference proteome</keyword>
<accession>A0ACB9MN75</accession>
<proteinExistence type="predicted"/>
<reference evidence="1 2" key="1">
    <citation type="journal article" date="2022" name="DNA Res.">
        <title>Chromosomal-level genome assembly of the orchid tree Bauhinia variegata (Leguminosae; Cercidoideae) supports the allotetraploid origin hypothesis of Bauhinia.</title>
        <authorList>
            <person name="Zhong Y."/>
            <person name="Chen Y."/>
            <person name="Zheng D."/>
            <person name="Pang J."/>
            <person name="Liu Y."/>
            <person name="Luo S."/>
            <person name="Meng S."/>
            <person name="Qian L."/>
            <person name="Wei D."/>
            <person name="Dai S."/>
            <person name="Zhou R."/>
        </authorList>
    </citation>
    <scope>NUCLEOTIDE SEQUENCE [LARGE SCALE GENOMIC DNA]</scope>
    <source>
        <strain evidence="1">BV-YZ2020</strain>
    </source>
</reference>
<dbReference type="Proteomes" id="UP000828941">
    <property type="component" value="Chromosome 9"/>
</dbReference>
<evidence type="ECO:0000313" key="1">
    <source>
        <dbReference type="EMBL" id="KAI4324301.1"/>
    </source>
</evidence>
<gene>
    <name evidence="1" type="ORF">L6164_023853</name>
</gene>
<comment type="caution">
    <text evidence="1">The sequence shown here is derived from an EMBL/GenBank/DDBJ whole genome shotgun (WGS) entry which is preliminary data.</text>
</comment>
<protein>
    <submittedName>
        <fullName evidence="1">Uncharacterized protein</fullName>
    </submittedName>
</protein>
<dbReference type="EMBL" id="CM039434">
    <property type="protein sequence ID" value="KAI4324301.1"/>
    <property type="molecule type" value="Genomic_DNA"/>
</dbReference>
<organism evidence="1 2">
    <name type="scientific">Bauhinia variegata</name>
    <name type="common">Purple orchid tree</name>
    <name type="synonym">Phanera variegata</name>
    <dbReference type="NCBI Taxonomy" id="167791"/>
    <lineage>
        <taxon>Eukaryota</taxon>
        <taxon>Viridiplantae</taxon>
        <taxon>Streptophyta</taxon>
        <taxon>Embryophyta</taxon>
        <taxon>Tracheophyta</taxon>
        <taxon>Spermatophyta</taxon>
        <taxon>Magnoliopsida</taxon>
        <taxon>eudicotyledons</taxon>
        <taxon>Gunneridae</taxon>
        <taxon>Pentapetalae</taxon>
        <taxon>rosids</taxon>
        <taxon>fabids</taxon>
        <taxon>Fabales</taxon>
        <taxon>Fabaceae</taxon>
        <taxon>Cercidoideae</taxon>
        <taxon>Cercideae</taxon>
        <taxon>Bauhiniinae</taxon>
        <taxon>Bauhinia</taxon>
    </lineage>
</organism>
<sequence>MALSDVCPTEDAVQAFLEFLVDPLLPTKSSVPTLAQQESVAKQMHSVVLLYNYYHRKQRPDLEFLTLEEFCKLATIQRPRLIAHMKFMQKCEDTELSDVEEQLSLTEKNVLDACNICTSLDGSKSVPNIEGWPISKVAVLLIDNMNENCFLLFNSITSGVWAVVEKVLDISNQSSEVTTGTKYTYKKKRVTRKLSRDEVNADESSFLQVGYSAIKEAAGINQTDLQVLESHTVYTHSKEKAASRFFIMRCTKPINHEANLFPIRDLINSLQGPLVQKSSDSWTITPAVEYFHVLPYSGIISVWLSRVTFSNTLQDSRIADENMMDSHEGTEPFVSDGVSNGPDSTPNSINIETVKQKENDETQDMNIDNPSGFLSQNKEKCCVQEMKTSSVQNCSNGSASNIKVEKIDSLRVPFKEDGINDNAACNKICSITSAEKEKAGDHLLITNVSNSKYLEKIDSLRVPFTEDGINDNAACNKICSITSAEKEKADDHLLISKVSNSPYLEKLQIFLASKDKILSETALTALIRKRNDLALQQRIIEDQIALFDKKIQTILTGGEDDLELKIESIIEGCNDLYVRSQEKTFPHLDQHYSSPCTKRRRLSEAVLVTQHQYQELDAVCHENNWILPTYRVSLSDGKFQANVTVKGIDFECSCEGNLCSSPREARDSAAAQMLAKLRSMANLAP</sequence>
<name>A0ACB9MN75_BAUVA</name>
<evidence type="ECO:0000313" key="2">
    <source>
        <dbReference type="Proteomes" id="UP000828941"/>
    </source>
</evidence>